<organism evidence="2">
    <name type="scientific">Opuntia streptacantha</name>
    <name type="common">Prickly pear cactus</name>
    <name type="synonym">Opuntia cardona</name>
    <dbReference type="NCBI Taxonomy" id="393608"/>
    <lineage>
        <taxon>Eukaryota</taxon>
        <taxon>Viridiplantae</taxon>
        <taxon>Streptophyta</taxon>
        <taxon>Embryophyta</taxon>
        <taxon>Tracheophyta</taxon>
        <taxon>Spermatophyta</taxon>
        <taxon>Magnoliopsida</taxon>
        <taxon>eudicotyledons</taxon>
        <taxon>Gunneridae</taxon>
        <taxon>Pentapetalae</taxon>
        <taxon>Caryophyllales</taxon>
        <taxon>Cactineae</taxon>
        <taxon>Cactaceae</taxon>
        <taxon>Opuntioideae</taxon>
        <taxon>Opuntia</taxon>
    </lineage>
</organism>
<dbReference type="AlphaFoldDB" id="A0A7C9CV41"/>
<evidence type="ECO:0008006" key="3">
    <source>
        <dbReference type="Google" id="ProtNLM"/>
    </source>
</evidence>
<protein>
    <recommendedName>
        <fullName evidence="3">Secreted protein</fullName>
    </recommendedName>
</protein>
<proteinExistence type="predicted"/>
<reference evidence="2" key="1">
    <citation type="journal article" date="2013" name="J. Plant Res.">
        <title>Effect of fungi and light on seed germination of three Opuntia species from semiarid lands of central Mexico.</title>
        <authorList>
            <person name="Delgado-Sanchez P."/>
            <person name="Jimenez-Bremont J.F."/>
            <person name="Guerrero-Gonzalez Mde L."/>
            <person name="Flores J."/>
        </authorList>
    </citation>
    <scope>NUCLEOTIDE SEQUENCE</scope>
    <source>
        <tissue evidence="2">Cladode</tissue>
    </source>
</reference>
<evidence type="ECO:0000256" key="1">
    <source>
        <dbReference type="SAM" id="SignalP"/>
    </source>
</evidence>
<name>A0A7C9CV41_OPUST</name>
<accession>A0A7C9CV41</accession>
<evidence type="ECO:0000313" key="2">
    <source>
        <dbReference type="EMBL" id="MBA4623228.1"/>
    </source>
</evidence>
<reference evidence="2" key="2">
    <citation type="submission" date="2020-07" db="EMBL/GenBank/DDBJ databases">
        <authorList>
            <person name="Vera ALvarez R."/>
            <person name="Arias-Moreno D.M."/>
            <person name="Jimenez-Jacinto V."/>
            <person name="Jimenez-Bremont J.F."/>
            <person name="Swaminathan K."/>
            <person name="Moose S.P."/>
            <person name="Guerrero-Gonzalez M.L."/>
            <person name="Marino-Ramirez L."/>
            <person name="Landsman D."/>
            <person name="Rodriguez-Kessler M."/>
            <person name="Delgado-Sanchez P."/>
        </authorList>
    </citation>
    <scope>NUCLEOTIDE SEQUENCE</scope>
    <source>
        <tissue evidence="2">Cladode</tissue>
    </source>
</reference>
<dbReference type="PANTHER" id="PTHR38925:SF1">
    <property type="entry name" value="PROTEIN, PUTATIVE-RELATED"/>
    <property type="match status" value="1"/>
</dbReference>
<sequence length="126" mass="14308">MGLHLVAVVAALHFPRGGAAPTIQIASSLLLPFVLRVCLSLRIVHRDVVCSSRLFLFQVTQILAGFDHNDRDHQYNNQTANSGRNRWHRVLRLVRQRADQVRRVLMGPIPRDQDEDSLHLLSMLAL</sequence>
<keyword evidence="1" id="KW-0732">Signal</keyword>
<feature type="chain" id="PRO_5028182929" description="Secreted protein" evidence="1">
    <location>
        <begin position="20"/>
        <end position="126"/>
    </location>
</feature>
<dbReference type="EMBL" id="GISG01042210">
    <property type="protein sequence ID" value="MBA4623228.1"/>
    <property type="molecule type" value="Transcribed_RNA"/>
</dbReference>
<feature type="signal peptide" evidence="1">
    <location>
        <begin position="1"/>
        <end position="19"/>
    </location>
</feature>
<dbReference type="PANTHER" id="PTHR38925">
    <property type="entry name" value="PROTEIN, PUTATIVE-RELATED"/>
    <property type="match status" value="1"/>
</dbReference>